<evidence type="ECO:0000259" key="10">
    <source>
        <dbReference type="PROSITE" id="PS51194"/>
    </source>
</evidence>
<dbReference type="CDD" id="cd21691">
    <property type="entry name" value="GH2-like_DHX8"/>
    <property type="match status" value="1"/>
</dbReference>
<evidence type="ECO:0000256" key="3">
    <source>
        <dbReference type="ARBA" id="ARBA00022741"/>
    </source>
</evidence>
<dbReference type="PANTHER" id="PTHR18934:SF85">
    <property type="entry name" value="ATP-DEPENDENT RNA HELICASE DHX8"/>
    <property type="match status" value="1"/>
</dbReference>
<evidence type="ECO:0000256" key="4">
    <source>
        <dbReference type="ARBA" id="ARBA00022801"/>
    </source>
</evidence>
<evidence type="ECO:0000313" key="11">
    <source>
        <dbReference type="EMBL" id="KGG50273.1"/>
    </source>
</evidence>
<dbReference type="HOGENOM" id="CLU_001832_2_0_1"/>
<dbReference type="VEuPathDB" id="MicrosporidiaDB:DI09_7p520"/>
<protein>
    <recommendedName>
        <fullName evidence="1">RNA helicase</fullName>
        <ecNumber evidence="1">3.6.4.13</ecNumber>
    </recommendedName>
</protein>
<dbReference type="PROSITE" id="PS51194">
    <property type="entry name" value="HELICASE_CTER"/>
    <property type="match status" value="1"/>
</dbReference>
<dbReference type="Pfam" id="PF07717">
    <property type="entry name" value="OB_NTP_bind"/>
    <property type="match status" value="1"/>
</dbReference>
<dbReference type="GO" id="GO:0003723">
    <property type="term" value="F:RNA binding"/>
    <property type="evidence" value="ECO:0007669"/>
    <property type="project" value="TreeGrafter"/>
</dbReference>
<gene>
    <name evidence="11" type="ORF">DI09_7p520</name>
</gene>
<dbReference type="InterPro" id="IPR014001">
    <property type="entry name" value="Helicase_ATP-bd"/>
</dbReference>
<keyword evidence="2" id="KW-0507">mRNA processing</keyword>
<keyword evidence="5" id="KW-0347">Helicase</keyword>
<dbReference type="Proteomes" id="UP000029725">
    <property type="component" value="Unassembled WGS sequence"/>
</dbReference>
<dbReference type="FunFam" id="3.40.50.300:FF:000101">
    <property type="entry name" value="Pre-mRNA-splicing factor ATP-dependent RNA helicase"/>
    <property type="match status" value="1"/>
</dbReference>
<evidence type="ECO:0000259" key="9">
    <source>
        <dbReference type="PROSITE" id="PS51192"/>
    </source>
</evidence>
<evidence type="ECO:0000256" key="2">
    <source>
        <dbReference type="ARBA" id="ARBA00022664"/>
    </source>
</evidence>
<dbReference type="GeneID" id="25260884"/>
<dbReference type="SMART" id="SM00847">
    <property type="entry name" value="HA2"/>
    <property type="match status" value="1"/>
</dbReference>
<evidence type="ECO:0000313" key="12">
    <source>
        <dbReference type="Proteomes" id="UP000029725"/>
    </source>
</evidence>
<dbReference type="SMART" id="SM00487">
    <property type="entry name" value="DEXDc"/>
    <property type="match status" value="1"/>
</dbReference>
<dbReference type="GO" id="GO:0071013">
    <property type="term" value="C:catalytic step 2 spliceosome"/>
    <property type="evidence" value="ECO:0007669"/>
    <property type="project" value="TreeGrafter"/>
</dbReference>
<sequence>MDPIEKLAHLCLVSKICRELENHIGISDKILAEFIIDLHSKTTTLDEFKASLESTGAESTFTKPFIEILDVQLRNASAQRKKLADLMASTVHNSLDVEVIGKFSSLSLPNSSGGQGRDYFEESNISLFCEPSSRSSSFSRSKDEPPYSRDRSRKDVKPISRPSKRLSSPERFELKQLISAGVLPPSALPNEVGMDDSSFGSDSADGVEQAYEIELCEEEPSFLKGQTSMTLDLSPIRIAQVPDGSLARSAQTAAMLAKERREFKRESNSSTPSNSEGSKEVPEWKKISMGGDNPKFGPPSEGSTIEKQRRSLPIYQLKSSLLKAVAENEILVVIGDTGSGKTTQLTQYLLESGLYTDSPRNLSGKSQNPDILRRIGCTQPRRVAATSVAKRVAEEVGTRLGCLVGYTIRFEDCSSEETIIKYMTDGMLLREALLDPLLSTYSVIILDEAHERTVHTDVLFGLLRETVKARRNLSLQAKNESERTPPPLKLIVTSATLDSEKFCSYFGDCPMFSIPGRTFPVEVLYSRAPEPDYMDAALVTLLQIHLSEPPGDILLFLTGQEEIDTACEILYERTKSLGPSVPELIILPVYSSLPSEIQSRIFEPAPIGARKAVIATNIAETSVTIDGITYVVDPGMVKQKVFNPKLGMDSLVISPISQAQARQRAGRAGRTGPGKCYRLYTEKAFTEEMLPSTVPEIQRTNLSNTVLTLKAMGINDLINFGFMDPPPLATLTAALQFLFDIGALDSEGFLTKLGRKMAEYPLEPPLAKLLIKAVERGCPQEGLTIVAMLSVQNTIFYRPKEKAATADARKASFHRPEGDHITLLEVFNSWKGAGFSSDWCRFNYINPRAMKRSLDIRKQLQRLVDRDVAIASRRYPEYLGEIKQRDSSVQIKEACKAIAAGFFTHVARRDAHEGGYKTLVEGQPVFIHPSSSLINRSPEWVIYHELVFTTKEYMREVMAVDPRWLVEVAPTFFKCTDPKKLSRRQKEEKISPLYSRFEKPDEWRVSKRQKAPAKPSQLFGSN</sequence>
<proteinExistence type="predicted"/>
<dbReference type="Gene3D" id="1.20.120.1080">
    <property type="match status" value="1"/>
</dbReference>
<dbReference type="RefSeq" id="XP_013236700.1">
    <property type="nucleotide sequence ID" value="XM_013381246.1"/>
</dbReference>
<dbReference type="InterPro" id="IPR011709">
    <property type="entry name" value="DEAD-box_helicase_OB_fold"/>
</dbReference>
<evidence type="ECO:0000256" key="6">
    <source>
        <dbReference type="ARBA" id="ARBA00022840"/>
    </source>
</evidence>
<dbReference type="PROSITE" id="PS51192">
    <property type="entry name" value="HELICASE_ATP_BIND_1"/>
    <property type="match status" value="1"/>
</dbReference>
<dbReference type="PROSITE" id="PS00690">
    <property type="entry name" value="DEAH_ATP_HELICASE"/>
    <property type="match status" value="1"/>
</dbReference>
<dbReference type="GO" id="GO:0016887">
    <property type="term" value="F:ATP hydrolysis activity"/>
    <property type="evidence" value="ECO:0007669"/>
    <property type="project" value="InterPro"/>
</dbReference>
<dbReference type="Pfam" id="PF13401">
    <property type="entry name" value="AAA_22"/>
    <property type="match status" value="1"/>
</dbReference>
<feature type="compositionally biased region" description="Basic and acidic residues" evidence="8">
    <location>
        <begin position="140"/>
        <end position="158"/>
    </location>
</feature>
<dbReference type="InterPro" id="IPR048333">
    <property type="entry name" value="HA2_WH"/>
</dbReference>
<evidence type="ECO:0000256" key="1">
    <source>
        <dbReference type="ARBA" id="ARBA00012552"/>
    </source>
</evidence>
<reference evidence="11 12" key="1">
    <citation type="submission" date="2014-04" db="EMBL/GenBank/DDBJ databases">
        <title>A new species of microsporidia sheds light on the evolution of extreme parasitism.</title>
        <authorList>
            <person name="Haag K.L."/>
            <person name="James T.Y."/>
            <person name="Larsson R."/>
            <person name="Schaer T.M."/>
            <person name="Refardt D."/>
            <person name="Pombert J.-F."/>
            <person name="Ebert D."/>
        </authorList>
    </citation>
    <scope>NUCLEOTIDE SEQUENCE [LARGE SCALE GENOMIC DNA]</scope>
    <source>
        <strain evidence="11 12">UGP3</strain>
        <tissue evidence="11">Spores</tissue>
    </source>
</reference>
<name>A0A098VMJ1_9MICR</name>
<evidence type="ECO:0000256" key="8">
    <source>
        <dbReference type="SAM" id="MobiDB-lite"/>
    </source>
</evidence>
<keyword evidence="4" id="KW-0378">Hydrolase</keyword>
<dbReference type="Pfam" id="PF21010">
    <property type="entry name" value="HA2_C"/>
    <property type="match status" value="1"/>
</dbReference>
<dbReference type="FunFam" id="3.40.50.300:FF:000615">
    <property type="entry name" value="pre-mRNA-splicing factor ATP-dependent RNA helicase DEAH7"/>
    <property type="match status" value="1"/>
</dbReference>
<comment type="catalytic activity">
    <reaction evidence="7">
        <text>ATP + H2O = ADP + phosphate + H(+)</text>
        <dbReference type="Rhea" id="RHEA:13065"/>
        <dbReference type="ChEBI" id="CHEBI:15377"/>
        <dbReference type="ChEBI" id="CHEBI:15378"/>
        <dbReference type="ChEBI" id="CHEBI:30616"/>
        <dbReference type="ChEBI" id="CHEBI:43474"/>
        <dbReference type="ChEBI" id="CHEBI:456216"/>
        <dbReference type="EC" id="3.6.4.13"/>
    </reaction>
</comment>
<dbReference type="GO" id="GO:0005524">
    <property type="term" value="F:ATP binding"/>
    <property type="evidence" value="ECO:0007669"/>
    <property type="project" value="UniProtKB-KW"/>
</dbReference>
<keyword evidence="3" id="KW-0547">Nucleotide-binding</keyword>
<comment type="caution">
    <text evidence="11">The sequence shown here is derived from an EMBL/GenBank/DDBJ whole genome shotgun (WGS) entry which is preliminary data.</text>
</comment>
<dbReference type="Pfam" id="PF04408">
    <property type="entry name" value="WHD_HA2"/>
    <property type="match status" value="1"/>
</dbReference>
<feature type="domain" description="Helicase ATP-binding" evidence="9">
    <location>
        <begin position="322"/>
        <end position="515"/>
    </location>
</feature>
<keyword evidence="6" id="KW-0067">ATP-binding</keyword>
<dbReference type="GO" id="GO:0003724">
    <property type="term" value="F:RNA helicase activity"/>
    <property type="evidence" value="ECO:0007669"/>
    <property type="project" value="UniProtKB-EC"/>
</dbReference>
<dbReference type="GO" id="GO:0000390">
    <property type="term" value="P:spliceosomal complex disassembly"/>
    <property type="evidence" value="ECO:0007669"/>
    <property type="project" value="TreeGrafter"/>
</dbReference>
<keyword evidence="12" id="KW-1185">Reference proteome</keyword>
<dbReference type="InterPro" id="IPR049588">
    <property type="entry name" value="DHX8_GH2-like"/>
</dbReference>
<feature type="region of interest" description="Disordered" evidence="8">
    <location>
        <begin position="257"/>
        <end position="308"/>
    </location>
</feature>
<dbReference type="InterPro" id="IPR001650">
    <property type="entry name" value="Helicase_C-like"/>
</dbReference>
<feature type="region of interest" description="Disordered" evidence="8">
    <location>
        <begin position="130"/>
        <end position="166"/>
    </location>
</feature>
<dbReference type="InterPro" id="IPR027417">
    <property type="entry name" value="P-loop_NTPase"/>
</dbReference>
<evidence type="ECO:0000256" key="5">
    <source>
        <dbReference type="ARBA" id="ARBA00022806"/>
    </source>
</evidence>
<dbReference type="SMART" id="SM00490">
    <property type="entry name" value="HELICc"/>
    <property type="match status" value="1"/>
</dbReference>
<feature type="compositionally biased region" description="Basic and acidic residues" evidence="8">
    <location>
        <begin position="257"/>
        <end position="267"/>
    </location>
</feature>
<evidence type="ECO:0000256" key="7">
    <source>
        <dbReference type="ARBA" id="ARBA00047984"/>
    </source>
</evidence>
<dbReference type="SUPFAM" id="SSF52540">
    <property type="entry name" value="P-loop containing nucleoside triphosphate hydrolases"/>
    <property type="match status" value="1"/>
</dbReference>
<dbReference type="PANTHER" id="PTHR18934">
    <property type="entry name" value="ATP-DEPENDENT RNA HELICASE"/>
    <property type="match status" value="1"/>
</dbReference>
<dbReference type="EMBL" id="JMKJ01000590">
    <property type="protein sequence ID" value="KGG50273.1"/>
    <property type="molecule type" value="Genomic_DNA"/>
</dbReference>
<organism evidence="11 12">
    <name type="scientific">Mitosporidium daphniae</name>
    <dbReference type="NCBI Taxonomy" id="1485682"/>
    <lineage>
        <taxon>Eukaryota</taxon>
        <taxon>Fungi</taxon>
        <taxon>Fungi incertae sedis</taxon>
        <taxon>Microsporidia</taxon>
        <taxon>Mitosporidium</taxon>
    </lineage>
</organism>
<dbReference type="OrthoDB" id="10253254at2759"/>
<accession>A0A098VMJ1</accession>
<dbReference type="InterPro" id="IPR049945">
    <property type="entry name" value="AAA_22"/>
</dbReference>
<dbReference type="EC" id="3.6.4.13" evidence="1"/>
<dbReference type="InterPro" id="IPR007502">
    <property type="entry name" value="Helicase-assoc_dom"/>
</dbReference>
<dbReference type="Gene3D" id="3.40.50.300">
    <property type="entry name" value="P-loop containing nucleotide triphosphate hydrolases"/>
    <property type="match status" value="2"/>
</dbReference>
<dbReference type="Pfam" id="PF00271">
    <property type="entry name" value="Helicase_C"/>
    <property type="match status" value="1"/>
</dbReference>
<feature type="compositionally biased region" description="Basic and acidic residues" evidence="8">
    <location>
        <begin position="277"/>
        <end position="286"/>
    </location>
</feature>
<dbReference type="InterPro" id="IPR002464">
    <property type="entry name" value="DNA/RNA_helicase_DEAH_CS"/>
</dbReference>
<feature type="region of interest" description="Disordered" evidence="8">
    <location>
        <begin position="1001"/>
        <end position="1022"/>
    </location>
</feature>
<dbReference type="CDD" id="cd18791">
    <property type="entry name" value="SF2_C_RHA"/>
    <property type="match status" value="1"/>
</dbReference>
<dbReference type="AlphaFoldDB" id="A0A098VMJ1"/>
<feature type="domain" description="Helicase C-terminal" evidence="10">
    <location>
        <begin position="540"/>
        <end position="713"/>
    </location>
</feature>